<dbReference type="OrthoDB" id="5329749at2759"/>
<keyword evidence="4" id="KW-1185">Reference proteome</keyword>
<feature type="transmembrane region" description="Helical" evidence="2">
    <location>
        <begin position="46"/>
        <end position="68"/>
    </location>
</feature>
<sequence>MAAAQPHARISSHERAGRQPSDHYLSPVTSPSGYLQPPMSQPDSPLSIAASITGILTFVAAVVAGFYAHAVSLKNAIDTQAEVASALEKIDFLETETNMLNNAYLASQIRHPERRYGSGDFKYFHGLYGQSLERMRTMDRELQKFTTLITGGNRYDKVSRVKSAAAWMTARDRVHKAIEERKAESTRIFQIQLAILSAKIDELSYHQNHHNVSCSIVVEELGQLGTMQRYLTTLPSPFLPFPLLSSPLHVLRIRYAQGMSPNDTNLFNSAADAEANRRILSFPPSPSTPAILSPSKGELSSEILAAIRAPVGNPLAGPTLNDHH</sequence>
<reference evidence="3 4" key="1">
    <citation type="submission" date="2016-03" db="EMBL/GenBank/DDBJ databases">
        <authorList>
            <person name="Ploux O."/>
        </authorList>
    </citation>
    <scope>NUCLEOTIDE SEQUENCE [LARGE SCALE GENOMIC DNA]</scope>
    <source>
        <strain evidence="3 4">UAMH 11012</strain>
    </source>
</reference>
<evidence type="ECO:0008006" key="5">
    <source>
        <dbReference type="Google" id="ProtNLM"/>
    </source>
</evidence>
<dbReference type="Proteomes" id="UP000184330">
    <property type="component" value="Unassembled WGS sequence"/>
</dbReference>
<organism evidence="3 4">
    <name type="scientific">Phialocephala subalpina</name>
    <dbReference type="NCBI Taxonomy" id="576137"/>
    <lineage>
        <taxon>Eukaryota</taxon>
        <taxon>Fungi</taxon>
        <taxon>Dikarya</taxon>
        <taxon>Ascomycota</taxon>
        <taxon>Pezizomycotina</taxon>
        <taxon>Leotiomycetes</taxon>
        <taxon>Helotiales</taxon>
        <taxon>Mollisiaceae</taxon>
        <taxon>Phialocephala</taxon>
        <taxon>Phialocephala fortinii species complex</taxon>
    </lineage>
</organism>
<evidence type="ECO:0000313" key="3">
    <source>
        <dbReference type="EMBL" id="CZR53468.1"/>
    </source>
</evidence>
<proteinExistence type="predicted"/>
<keyword evidence="2" id="KW-0472">Membrane</keyword>
<keyword evidence="2" id="KW-0812">Transmembrane</keyword>
<dbReference type="AlphaFoldDB" id="A0A1L7WL28"/>
<gene>
    <name evidence="3" type="ORF">PAC_03346</name>
</gene>
<keyword evidence="2" id="KW-1133">Transmembrane helix</keyword>
<dbReference type="EMBL" id="FJOG01000003">
    <property type="protein sequence ID" value="CZR53468.1"/>
    <property type="molecule type" value="Genomic_DNA"/>
</dbReference>
<feature type="compositionally biased region" description="Basic and acidic residues" evidence="1">
    <location>
        <begin position="11"/>
        <end position="21"/>
    </location>
</feature>
<protein>
    <recommendedName>
        <fullName evidence="5">Fungal N-terminal domain-containing protein</fullName>
    </recommendedName>
</protein>
<name>A0A1L7WL28_9HELO</name>
<feature type="region of interest" description="Disordered" evidence="1">
    <location>
        <begin position="1"/>
        <end position="40"/>
    </location>
</feature>
<evidence type="ECO:0000256" key="1">
    <source>
        <dbReference type="SAM" id="MobiDB-lite"/>
    </source>
</evidence>
<evidence type="ECO:0000313" key="4">
    <source>
        <dbReference type="Proteomes" id="UP000184330"/>
    </source>
</evidence>
<evidence type="ECO:0000256" key="2">
    <source>
        <dbReference type="SAM" id="Phobius"/>
    </source>
</evidence>
<accession>A0A1L7WL28</accession>